<dbReference type="Gene3D" id="3.40.50.850">
    <property type="entry name" value="Isochorismatase-like"/>
    <property type="match status" value="1"/>
</dbReference>
<evidence type="ECO:0000259" key="2">
    <source>
        <dbReference type="Pfam" id="PF00857"/>
    </source>
</evidence>
<feature type="domain" description="Isochorismatase-like" evidence="2">
    <location>
        <begin position="10"/>
        <end position="177"/>
    </location>
</feature>
<dbReference type="Pfam" id="PF00857">
    <property type="entry name" value="Isochorismatase"/>
    <property type="match status" value="1"/>
</dbReference>
<dbReference type="InterPro" id="IPR050272">
    <property type="entry name" value="Isochorismatase-like_hydrls"/>
</dbReference>
<dbReference type="EMBL" id="JAVDQN010000002">
    <property type="protein sequence ID" value="MDR6376823.1"/>
    <property type="molecule type" value="Genomic_DNA"/>
</dbReference>
<organism evidence="3 4">
    <name type="scientific">Paraburkholderia caledonica</name>
    <dbReference type="NCBI Taxonomy" id="134536"/>
    <lineage>
        <taxon>Bacteria</taxon>
        <taxon>Pseudomonadati</taxon>
        <taxon>Pseudomonadota</taxon>
        <taxon>Betaproteobacteria</taxon>
        <taxon>Burkholderiales</taxon>
        <taxon>Burkholderiaceae</taxon>
        <taxon>Paraburkholderia</taxon>
    </lineage>
</organism>
<dbReference type="PANTHER" id="PTHR43540:SF7">
    <property type="entry name" value="ISOCHORISMATASE FAMILY PROTEIN YECD"/>
    <property type="match status" value="1"/>
</dbReference>
<evidence type="ECO:0000313" key="3">
    <source>
        <dbReference type="EMBL" id="MDR6376823.1"/>
    </source>
</evidence>
<dbReference type="CDD" id="cd00431">
    <property type="entry name" value="cysteine_hydrolases"/>
    <property type="match status" value="1"/>
</dbReference>
<dbReference type="RefSeq" id="WP_204521313.1">
    <property type="nucleotide sequence ID" value="NZ_JAQQDN010000022.1"/>
</dbReference>
<keyword evidence="4" id="KW-1185">Reference proteome</keyword>
<comment type="caution">
    <text evidence="3">The sequence shown here is derived from an EMBL/GenBank/DDBJ whole genome shotgun (WGS) entry which is preliminary data.</text>
</comment>
<evidence type="ECO:0000313" key="4">
    <source>
        <dbReference type="Proteomes" id="UP001185254"/>
    </source>
</evidence>
<gene>
    <name evidence="3" type="ORF">J2776_003523</name>
</gene>
<dbReference type="Proteomes" id="UP001185254">
    <property type="component" value="Unassembled WGS sequence"/>
</dbReference>
<reference evidence="3 4" key="1">
    <citation type="submission" date="2023-07" db="EMBL/GenBank/DDBJ databases">
        <title>Sorghum-associated microbial communities from plants grown in Nebraska, USA.</title>
        <authorList>
            <person name="Schachtman D."/>
        </authorList>
    </citation>
    <scope>NUCLEOTIDE SEQUENCE [LARGE SCALE GENOMIC DNA]</scope>
    <source>
        <strain evidence="3 4">DS1039</strain>
    </source>
</reference>
<proteinExistence type="predicted"/>
<keyword evidence="1" id="KW-0378">Hydrolase</keyword>
<dbReference type="SUPFAM" id="SSF52499">
    <property type="entry name" value="Isochorismatase-like hydrolases"/>
    <property type="match status" value="1"/>
</dbReference>
<dbReference type="PANTHER" id="PTHR43540">
    <property type="entry name" value="PEROXYUREIDOACRYLATE/UREIDOACRYLATE AMIDOHYDROLASE-RELATED"/>
    <property type="match status" value="1"/>
</dbReference>
<dbReference type="InterPro" id="IPR036380">
    <property type="entry name" value="Isochorismatase-like_sf"/>
</dbReference>
<sequence>MSVTTLDSNTALVVIDLQKGIAALPVIHPVDQIAERANALAAAFRSRGLPVVLVNVAGGAPGRAEYAHNTADFPADWTDLIPELTRDAEDHLVTKQTWGAFPGTALESWLRSQGVTQIVLAGIATSIGVESTAREAHALGFNVTLAVDAMTDLSAEAHDNSVSRIFPWLGETGTSEEILALVQKAGS</sequence>
<name>A0ABU1L0S7_9BURK</name>
<dbReference type="InterPro" id="IPR000868">
    <property type="entry name" value="Isochorismatase-like_dom"/>
</dbReference>
<evidence type="ECO:0000256" key="1">
    <source>
        <dbReference type="ARBA" id="ARBA00022801"/>
    </source>
</evidence>
<accession>A0ABU1L0S7</accession>
<protein>
    <submittedName>
        <fullName evidence="3">Nicotinamidase-related amidase</fullName>
    </submittedName>
</protein>